<dbReference type="PANTHER" id="PTHR12509:SF9">
    <property type="entry name" value="SPERM FLAGELLAR PROTEIN 1 ISOFORM X1"/>
    <property type="match status" value="1"/>
</dbReference>
<dbReference type="Pfam" id="PF06294">
    <property type="entry name" value="CH_2"/>
    <property type="match status" value="1"/>
</dbReference>
<evidence type="ECO:0000259" key="1">
    <source>
        <dbReference type="PROSITE" id="PS50021"/>
    </source>
</evidence>
<keyword evidence="2" id="KW-0969">Cilium</keyword>
<dbReference type="PANTHER" id="PTHR12509">
    <property type="entry name" value="SPERMATOGENESIS-ASSOCIATED 4-RELATED"/>
    <property type="match status" value="1"/>
</dbReference>
<proteinExistence type="predicted"/>
<comment type="caution">
    <text evidence="2">The sequence shown here is derived from an EMBL/GenBank/DDBJ whole genome shotgun (WGS) entry which is preliminary data.</text>
</comment>
<dbReference type="PROSITE" id="PS50021">
    <property type="entry name" value="CH"/>
    <property type="match status" value="1"/>
</dbReference>
<dbReference type="InterPro" id="IPR036872">
    <property type="entry name" value="CH_dom_sf"/>
</dbReference>
<feature type="domain" description="Calponin-homology (CH)" evidence="1">
    <location>
        <begin position="1"/>
        <end position="105"/>
    </location>
</feature>
<protein>
    <submittedName>
        <fullName evidence="2">Sperm flagellar protein 1</fullName>
    </submittedName>
</protein>
<keyword evidence="2" id="KW-0282">Flagellum</keyword>
<name>A0ABR2LB91_9EUKA</name>
<reference evidence="2 3" key="1">
    <citation type="submission" date="2024-04" db="EMBL/GenBank/DDBJ databases">
        <title>Tritrichomonas musculus Genome.</title>
        <authorList>
            <person name="Alves-Ferreira E."/>
            <person name="Grigg M."/>
            <person name="Lorenzi H."/>
            <person name="Galac M."/>
        </authorList>
    </citation>
    <scope>NUCLEOTIDE SEQUENCE [LARGE SCALE GENOMIC DNA]</scope>
    <source>
        <strain evidence="2 3">EAF2021</strain>
    </source>
</reference>
<gene>
    <name evidence="2" type="ORF">M9Y10_002959</name>
</gene>
<evidence type="ECO:0000313" key="3">
    <source>
        <dbReference type="Proteomes" id="UP001470230"/>
    </source>
</evidence>
<sequence length="189" mass="21853">MTSDDIGEWIDSLPLSRKRRNLARDFADGCMMAEVIHVFYPKLVDLHNYEQGLRVDSKIYNWNTLNQRVFKKLGIIIDQPTIVAIANAKPGVIDKFLEQVRIVMTTKKPAKGSASPRIDAKAKEVVIEPKNIPLNDKDREVLVDKIKESYQQIQLIRALEMKKQKLMELMQVKDAKIVRLMARKERQPK</sequence>
<dbReference type="Gene3D" id="1.10.418.10">
    <property type="entry name" value="Calponin-like domain"/>
    <property type="match status" value="1"/>
</dbReference>
<organism evidence="2 3">
    <name type="scientific">Tritrichomonas musculus</name>
    <dbReference type="NCBI Taxonomy" id="1915356"/>
    <lineage>
        <taxon>Eukaryota</taxon>
        <taxon>Metamonada</taxon>
        <taxon>Parabasalia</taxon>
        <taxon>Tritrichomonadida</taxon>
        <taxon>Tritrichomonadidae</taxon>
        <taxon>Tritrichomonas</taxon>
    </lineage>
</organism>
<accession>A0ABR2LB91</accession>
<dbReference type="SUPFAM" id="SSF47576">
    <property type="entry name" value="Calponin-homology domain, CH-domain"/>
    <property type="match status" value="1"/>
</dbReference>
<dbReference type="InterPro" id="IPR052111">
    <property type="entry name" value="Spermatogenesis_Ciliary_MAP"/>
</dbReference>
<dbReference type="InterPro" id="IPR001715">
    <property type="entry name" value="CH_dom"/>
</dbReference>
<dbReference type="Proteomes" id="UP001470230">
    <property type="component" value="Unassembled WGS sequence"/>
</dbReference>
<keyword evidence="3" id="KW-1185">Reference proteome</keyword>
<dbReference type="InterPro" id="IPR010441">
    <property type="entry name" value="CH_2"/>
</dbReference>
<keyword evidence="2" id="KW-0966">Cell projection</keyword>
<dbReference type="EMBL" id="JAPFFF010000001">
    <property type="protein sequence ID" value="KAK8900630.1"/>
    <property type="molecule type" value="Genomic_DNA"/>
</dbReference>
<evidence type="ECO:0000313" key="2">
    <source>
        <dbReference type="EMBL" id="KAK8900630.1"/>
    </source>
</evidence>